<comment type="caution">
    <text evidence="2">The sequence shown here is derived from an EMBL/GenBank/DDBJ whole genome shotgun (WGS) entry which is preliminary data.</text>
</comment>
<gene>
    <name evidence="2" type="ORF">UT63_C0065G0003</name>
</gene>
<evidence type="ECO:0000313" key="2">
    <source>
        <dbReference type="EMBL" id="KKR31595.1"/>
    </source>
</evidence>
<evidence type="ECO:0000313" key="3">
    <source>
        <dbReference type="Proteomes" id="UP000034539"/>
    </source>
</evidence>
<accession>A0A0G0SA37</accession>
<dbReference type="Pfam" id="PF04221">
    <property type="entry name" value="RelB"/>
    <property type="match status" value="1"/>
</dbReference>
<name>A0A0G0SA37_9BACT</name>
<dbReference type="InterPro" id="IPR013321">
    <property type="entry name" value="Arc_rbn_hlx_hlx"/>
</dbReference>
<protein>
    <submittedName>
        <fullName evidence="2">Addiction module antitoxin, RelB/DinJ family</fullName>
    </submittedName>
</protein>
<sequence>MNTAVINVKVDPRIKKKAQKVASELGFSLSSLINAYLRDIIRTKTVNFSAADENPSDYLIKSLKEAEKDIKAGRVSPRFDNANDATKWLNNPKKKYANQV</sequence>
<proteinExistence type="predicted"/>
<feature type="region of interest" description="Disordered" evidence="1">
    <location>
        <begin position="81"/>
        <end position="100"/>
    </location>
</feature>
<dbReference type="Gene3D" id="1.10.1220.10">
    <property type="entry name" value="Met repressor-like"/>
    <property type="match status" value="1"/>
</dbReference>
<reference evidence="2 3" key="1">
    <citation type="journal article" date="2015" name="Nature">
        <title>rRNA introns, odd ribosomes, and small enigmatic genomes across a large radiation of phyla.</title>
        <authorList>
            <person name="Brown C.T."/>
            <person name="Hug L.A."/>
            <person name="Thomas B.C."/>
            <person name="Sharon I."/>
            <person name="Castelle C.J."/>
            <person name="Singh A."/>
            <person name="Wilkins M.J."/>
            <person name="Williams K.H."/>
            <person name="Banfield J.F."/>
        </authorList>
    </citation>
    <scope>NUCLEOTIDE SEQUENCE [LARGE SCALE GENOMIC DNA]</scope>
</reference>
<dbReference type="EMBL" id="LBXN01000065">
    <property type="protein sequence ID" value="KKR31595.1"/>
    <property type="molecule type" value="Genomic_DNA"/>
</dbReference>
<dbReference type="InterPro" id="IPR007337">
    <property type="entry name" value="RelB/DinJ"/>
</dbReference>
<dbReference type="AlphaFoldDB" id="A0A0G0SA37"/>
<dbReference type="Proteomes" id="UP000034539">
    <property type="component" value="Unassembled WGS sequence"/>
</dbReference>
<evidence type="ECO:0000256" key="1">
    <source>
        <dbReference type="SAM" id="MobiDB-lite"/>
    </source>
</evidence>
<dbReference type="GO" id="GO:0006355">
    <property type="term" value="P:regulation of DNA-templated transcription"/>
    <property type="evidence" value="ECO:0007669"/>
    <property type="project" value="InterPro"/>
</dbReference>
<organism evidence="2 3">
    <name type="scientific">Candidatus Gottesmanbacteria bacterium GW2011_GWC2_39_8</name>
    <dbReference type="NCBI Taxonomy" id="1618450"/>
    <lineage>
        <taxon>Bacteria</taxon>
        <taxon>Candidatus Gottesmaniibacteriota</taxon>
    </lineage>
</organism>